<dbReference type="SUPFAM" id="SSF56300">
    <property type="entry name" value="Metallo-dependent phosphatases"/>
    <property type="match status" value="1"/>
</dbReference>
<name>A0A4Y4D1V1_KOCVA</name>
<comment type="similarity">
    <text evidence="1">Belongs to the CapA family.</text>
</comment>
<dbReference type="InterPro" id="IPR052169">
    <property type="entry name" value="CW_Biosynth-Accessory"/>
</dbReference>
<gene>
    <name evidence="4" type="ORF">KVA01_13200</name>
</gene>
<evidence type="ECO:0000313" key="4">
    <source>
        <dbReference type="EMBL" id="GEC99165.1"/>
    </source>
</evidence>
<organism evidence="4 5">
    <name type="scientific">Kocuria varians</name>
    <name type="common">Micrococcus varians</name>
    <dbReference type="NCBI Taxonomy" id="1272"/>
    <lineage>
        <taxon>Bacteria</taxon>
        <taxon>Bacillati</taxon>
        <taxon>Actinomycetota</taxon>
        <taxon>Actinomycetes</taxon>
        <taxon>Micrococcales</taxon>
        <taxon>Micrococcaceae</taxon>
        <taxon>Kocuria</taxon>
    </lineage>
</organism>
<dbReference type="Pfam" id="PF09587">
    <property type="entry name" value="PGA_cap"/>
    <property type="match status" value="1"/>
</dbReference>
<dbReference type="Gene3D" id="3.60.21.10">
    <property type="match status" value="1"/>
</dbReference>
<evidence type="ECO:0000313" key="5">
    <source>
        <dbReference type="Proteomes" id="UP000315730"/>
    </source>
</evidence>
<sequence length="443" mass="46242">MTLSPAPSPARGARRGLPLRLPATLAAVTLLLTAGCGAREHDAAGDAAASSSGGASAASGDAGANRAAPSPGPGRGPACPEDTCMTLAVSGDMLLHEGLWSRFAADPQRTDGANFDFAPLLAEQKPYLDAADVAVCQAETPVAPSGGPYSAYPEFSVPPEIFTAAKGAGYDACTSASNHTVDQGVAGVERTLSTLDRAGLQHTGSYASEADAEQPMIVDTPTGKIAVVTGTNSLNEKPQDAPWRVDRLRDGADPRVGEDTAAQDVAHAVAQAEKAREQGADVVVAAMHSILEYTDTADEYQRTTAHALADSGAFDAVYGHGSHSVQPIENYHGRWIVYGVGNNVTETAPPVNESNNQGITARFQFAREGDGAWRVSDLAWVPSSNTRGGEYAWCPVASDAPSGVCRSEAEDRAIRERIAGIVTTDSAREHGLHEWKLSEDRAR</sequence>
<dbReference type="PANTHER" id="PTHR33393:SF13">
    <property type="entry name" value="PGA BIOSYNTHESIS PROTEIN CAPA"/>
    <property type="match status" value="1"/>
</dbReference>
<reference evidence="4 5" key="1">
    <citation type="submission" date="2019-06" db="EMBL/GenBank/DDBJ databases">
        <title>Whole genome shotgun sequence of Kocuria varians NBRC 15358.</title>
        <authorList>
            <person name="Hosoyama A."/>
            <person name="Uohara A."/>
            <person name="Ohji S."/>
            <person name="Ichikawa N."/>
        </authorList>
    </citation>
    <scope>NUCLEOTIDE SEQUENCE [LARGE SCALE GENOMIC DNA]</scope>
    <source>
        <strain evidence="4 5">NBRC 15358</strain>
    </source>
</reference>
<evidence type="ECO:0000256" key="2">
    <source>
        <dbReference type="SAM" id="MobiDB-lite"/>
    </source>
</evidence>
<evidence type="ECO:0000259" key="3">
    <source>
        <dbReference type="SMART" id="SM00854"/>
    </source>
</evidence>
<dbReference type="Proteomes" id="UP000315730">
    <property type="component" value="Unassembled WGS sequence"/>
</dbReference>
<feature type="compositionally biased region" description="Low complexity" evidence="2">
    <location>
        <begin position="45"/>
        <end position="69"/>
    </location>
</feature>
<dbReference type="RefSeq" id="WP_233438794.1">
    <property type="nucleotide sequence ID" value="NZ_BJNW01000009.1"/>
</dbReference>
<dbReference type="InterPro" id="IPR019079">
    <property type="entry name" value="Capsule_synth_CapA"/>
</dbReference>
<dbReference type="EMBL" id="BJNW01000009">
    <property type="protein sequence ID" value="GEC99165.1"/>
    <property type="molecule type" value="Genomic_DNA"/>
</dbReference>
<dbReference type="InterPro" id="IPR029052">
    <property type="entry name" value="Metallo-depent_PP-like"/>
</dbReference>
<dbReference type="SMART" id="SM00854">
    <property type="entry name" value="PGA_cap"/>
    <property type="match status" value="1"/>
</dbReference>
<evidence type="ECO:0000256" key="1">
    <source>
        <dbReference type="ARBA" id="ARBA00005662"/>
    </source>
</evidence>
<proteinExistence type="inferred from homology"/>
<dbReference type="PANTHER" id="PTHR33393">
    <property type="entry name" value="POLYGLUTAMINE SYNTHESIS ACCESSORY PROTEIN RV0574C-RELATED"/>
    <property type="match status" value="1"/>
</dbReference>
<accession>A0A4Y4D1V1</accession>
<dbReference type="CDD" id="cd07381">
    <property type="entry name" value="MPP_CapA"/>
    <property type="match status" value="1"/>
</dbReference>
<comment type="caution">
    <text evidence="4">The sequence shown here is derived from an EMBL/GenBank/DDBJ whole genome shotgun (WGS) entry which is preliminary data.</text>
</comment>
<keyword evidence="5" id="KW-1185">Reference proteome</keyword>
<dbReference type="AlphaFoldDB" id="A0A4Y4D1V1"/>
<feature type="region of interest" description="Disordered" evidence="2">
    <location>
        <begin position="45"/>
        <end position="79"/>
    </location>
</feature>
<protein>
    <submittedName>
        <fullName evidence="4">Metallophosphatase</fullName>
    </submittedName>
</protein>
<feature type="domain" description="Capsule synthesis protein CapA" evidence="3">
    <location>
        <begin position="86"/>
        <end position="347"/>
    </location>
</feature>